<evidence type="ECO:0000256" key="2">
    <source>
        <dbReference type="ARBA" id="ARBA00008328"/>
    </source>
</evidence>
<comment type="similarity">
    <text evidence="2">Belongs to the V-ATPase e1/e2 subunit family.</text>
</comment>
<evidence type="ECO:0000256" key="5">
    <source>
        <dbReference type="ARBA" id="ARBA00022781"/>
    </source>
</evidence>
<evidence type="ECO:0000256" key="9">
    <source>
        <dbReference type="SAM" id="Phobius"/>
    </source>
</evidence>
<dbReference type="PANTHER" id="PTHR12263:SF0">
    <property type="entry name" value="V-TYPE PROTON ATPASE SUBUNIT"/>
    <property type="match status" value="1"/>
</dbReference>
<dbReference type="Proteomes" id="UP000504629">
    <property type="component" value="Unplaced"/>
</dbReference>
<feature type="transmembrane region" description="Helical" evidence="9">
    <location>
        <begin position="62"/>
        <end position="81"/>
    </location>
</feature>
<dbReference type="GO" id="GO:0012505">
    <property type="term" value="C:endomembrane system"/>
    <property type="evidence" value="ECO:0007669"/>
    <property type="project" value="UniProtKB-SubCell"/>
</dbReference>
<evidence type="ECO:0000256" key="6">
    <source>
        <dbReference type="ARBA" id="ARBA00022989"/>
    </source>
</evidence>
<evidence type="ECO:0000313" key="11">
    <source>
        <dbReference type="RefSeq" id="XP_028043733.1"/>
    </source>
</evidence>
<dbReference type="AlphaFoldDB" id="A0A6J2KQA0"/>
<dbReference type="GeneID" id="114253171"/>
<keyword evidence="4 9" id="KW-0812">Transmembrane</keyword>
<evidence type="ECO:0000313" key="10">
    <source>
        <dbReference type="Proteomes" id="UP000504629"/>
    </source>
</evidence>
<evidence type="ECO:0000256" key="8">
    <source>
        <dbReference type="ARBA" id="ARBA00023136"/>
    </source>
</evidence>
<dbReference type="Pfam" id="PF05493">
    <property type="entry name" value="ATP_synt_H"/>
    <property type="match status" value="1"/>
</dbReference>
<protein>
    <submittedName>
        <fullName evidence="11">V-type proton ATPase subunit e-like</fullName>
    </submittedName>
</protein>
<evidence type="ECO:0000256" key="4">
    <source>
        <dbReference type="ARBA" id="ARBA00022692"/>
    </source>
</evidence>
<keyword evidence="7" id="KW-0406">Ion transport</keyword>
<dbReference type="InterPro" id="IPR008389">
    <property type="entry name" value="ATPase_V0-cplx_e1/e2_su"/>
</dbReference>
<keyword evidence="6 9" id="KW-1133">Transmembrane helix</keyword>
<reference evidence="11" key="1">
    <citation type="submission" date="2025-08" db="UniProtKB">
        <authorList>
            <consortium name="RefSeq"/>
        </authorList>
    </citation>
    <scope>IDENTIFICATION</scope>
    <source>
        <tissue evidence="11">Silk gland</tissue>
    </source>
</reference>
<dbReference type="OrthoDB" id="1508846at2759"/>
<accession>A0A6J2KQA0</accession>
<keyword evidence="5" id="KW-0375">Hydrogen ion transport</keyword>
<name>A0A6J2KQA0_BOMMA</name>
<evidence type="ECO:0000256" key="7">
    <source>
        <dbReference type="ARBA" id="ARBA00023065"/>
    </source>
</evidence>
<dbReference type="RefSeq" id="XP_028043733.1">
    <property type="nucleotide sequence ID" value="XM_028187932.1"/>
</dbReference>
<dbReference type="KEGG" id="bman:114253171"/>
<dbReference type="GO" id="GO:0046961">
    <property type="term" value="F:proton-transporting ATPase activity, rotational mechanism"/>
    <property type="evidence" value="ECO:0007669"/>
    <property type="project" value="InterPro"/>
</dbReference>
<keyword evidence="3" id="KW-0813">Transport</keyword>
<evidence type="ECO:0000256" key="3">
    <source>
        <dbReference type="ARBA" id="ARBA00022448"/>
    </source>
</evidence>
<evidence type="ECO:0000256" key="1">
    <source>
        <dbReference type="ARBA" id="ARBA00004127"/>
    </source>
</evidence>
<organism evidence="10 11">
    <name type="scientific">Bombyx mandarina</name>
    <name type="common">Wild silk moth</name>
    <name type="synonym">Wild silkworm</name>
    <dbReference type="NCBI Taxonomy" id="7092"/>
    <lineage>
        <taxon>Eukaryota</taxon>
        <taxon>Metazoa</taxon>
        <taxon>Ecdysozoa</taxon>
        <taxon>Arthropoda</taxon>
        <taxon>Hexapoda</taxon>
        <taxon>Insecta</taxon>
        <taxon>Pterygota</taxon>
        <taxon>Neoptera</taxon>
        <taxon>Endopterygota</taxon>
        <taxon>Lepidoptera</taxon>
        <taxon>Glossata</taxon>
        <taxon>Ditrysia</taxon>
        <taxon>Bombycoidea</taxon>
        <taxon>Bombycidae</taxon>
        <taxon>Bombycinae</taxon>
        <taxon>Bombyx</taxon>
    </lineage>
</organism>
<proteinExistence type="inferred from homology"/>
<feature type="transmembrane region" description="Helical" evidence="9">
    <location>
        <begin position="32"/>
        <end position="50"/>
    </location>
</feature>
<sequence length="125" mass="14012">MAFVTELPYRVALSDGDVHKEKQTWETNYTPIYVMTTIFAIIFFIGPFAIKKGENKWIIKTCMMLASFFLWLFWVTVYIAGMNPLVGPQLRNTTLAWMAHTWGESALVTKTSGDTSSSGDTGSDG</sequence>
<dbReference type="PANTHER" id="PTHR12263">
    <property type="entry name" value="VACUOLAR ATP SYNTHASE SUBUNIT H"/>
    <property type="match status" value="1"/>
</dbReference>
<comment type="subcellular location">
    <subcellularLocation>
        <location evidence="1">Endomembrane system</location>
        <topology evidence="1">Multi-pass membrane protein</topology>
    </subcellularLocation>
</comment>
<gene>
    <name evidence="11" type="primary">LOC114253171</name>
</gene>
<keyword evidence="8 9" id="KW-0472">Membrane</keyword>
<keyword evidence="10" id="KW-1185">Reference proteome</keyword>
<dbReference type="GO" id="GO:0033179">
    <property type="term" value="C:proton-transporting V-type ATPase, V0 domain"/>
    <property type="evidence" value="ECO:0007669"/>
    <property type="project" value="InterPro"/>
</dbReference>